<dbReference type="PROSITE" id="PS51257">
    <property type="entry name" value="PROKAR_LIPOPROTEIN"/>
    <property type="match status" value="1"/>
</dbReference>
<evidence type="ECO:0000313" key="3">
    <source>
        <dbReference type="Proteomes" id="UP000257136"/>
    </source>
</evidence>
<comment type="caution">
    <text evidence="2">The sequence shown here is derived from an EMBL/GenBank/DDBJ whole genome shotgun (WGS) entry which is preliminary data.</text>
</comment>
<evidence type="ECO:0000313" key="2">
    <source>
        <dbReference type="EMBL" id="REH00847.1"/>
    </source>
</evidence>
<keyword evidence="3" id="KW-1185">Reference proteome</keyword>
<proteinExistence type="predicted"/>
<accession>A0A3E0EUS0</accession>
<sequence length="151" mass="16749">MNMKYIIVFRKVLTIAFIMAVFISCSNDDNKTGANDVSDTVQDGTWKVTYFYESGEDITQEYAGYNFAFDDNTVVTAAKEADSYTGVWSVSKSTSDDDISSTIFILSFGTSSSLLHLSGSWKVIENTGTSLKLKNNSNSDLVNQLYFEKSN</sequence>
<organism evidence="2 3">
    <name type="scientific">Flavobacterium aquicola</name>
    <dbReference type="NCBI Taxonomy" id="1682742"/>
    <lineage>
        <taxon>Bacteria</taxon>
        <taxon>Pseudomonadati</taxon>
        <taxon>Bacteroidota</taxon>
        <taxon>Flavobacteriia</taxon>
        <taxon>Flavobacteriales</taxon>
        <taxon>Flavobacteriaceae</taxon>
        <taxon>Flavobacterium</taxon>
    </lineage>
</organism>
<name>A0A3E0EUS0_9FLAO</name>
<protein>
    <recommendedName>
        <fullName evidence="4">Lipocalin-like protein</fullName>
    </recommendedName>
</protein>
<keyword evidence="1" id="KW-0732">Signal</keyword>
<feature type="chain" id="PRO_5017767888" description="Lipocalin-like protein" evidence="1">
    <location>
        <begin position="21"/>
        <end position="151"/>
    </location>
</feature>
<feature type="signal peptide" evidence="1">
    <location>
        <begin position="1"/>
        <end position="20"/>
    </location>
</feature>
<evidence type="ECO:0008006" key="4">
    <source>
        <dbReference type="Google" id="ProtNLM"/>
    </source>
</evidence>
<dbReference type="Proteomes" id="UP000257136">
    <property type="component" value="Unassembled WGS sequence"/>
</dbReference>
<dbReference type="AlphaFoldDB" id="A0A3E0EUS0"/>
<gene>
    <name evidence="2" type="ORF">C8P67_10295</name>
</gene>
<evidence type="ECO:0000256" key="1">
    <source>
        <dbReference type="SAM" id="SignalP"/>
    </source>
</evidence>
<dbReference type="EMBL" id="QUNI01000002">
    <property type="protein sequence ID" value="REH00847.1"/>
    <property type="molecule type" value="Genomic_DNA"/>
</dbReference>
<reference evidence="2 3" key="1">
    <citation type="submission" date="2018-08" db="EMBL/GenBank/DDBJ databases">
        <title>Genomic Encyclopedia of Archaeal and Bacterial Type Strains, Phase II (KMG-II): from individual species to whole genera.</title>
        <authorList>
            <person name="Goeker M."/>
        </authorList>
    </citation>
    <scope>NUCLEOTIDE SEQUENCE [LARGE SCALE GENOMIC DNA]</scope>
    <source>
        <strain evidence="2 3">DSM 100880</strain>
    </source>
</reference>